<evidence type="ECO:0000256" key="4">
    <source>
        <dbReference type="ARBA" id="ARBA00022980"/>
    </source>
</evidence>
<dbReference type="GO" id="GO:0005762">
    <property type="term" value="C:mitochondrial large ribosomal subunit"/>
    <property type="evidence" value="ECO:0007669"/>
    <property type="project" value="TreeGrafter"/>
</dbReference>
<evidence type="ECO:0000256" key="5">
    <source>
        <dbReference type="ARBA" id="ARBA00023128"/>
    </source>
</evidence>
<sequence length="139" mass="15559">MALPYTHSGTFTRSAGLYSALAKQSSLLNLKPVKRITFSFDPLSEKAIVVRHTLNFFHLEKVRESNLKCLLKTTVLSTRADPTIEVKLVNGKTLLFKAVNLQPLEILKKFNELVSSQAEAESKTEVLTKGKLTKSQKKK</sequence>
<evidence type="ECO:0000313" key="10">
    <source>
        <dbReference type="Proteomes" id="UP000747542"/>
    </source>
</evidence>
<gene>
    <name evidence="9" type="primary">MRPL53-L</name>
    <name evidence="9" type="ORF">Hamer_G008996</name>
</gene>
<dbReference type="Pfam" id="PF10780">
    <property type="entry name" value="MRP_L53"/>
    <property type="match status" value="1"/>
</dbReference>
<dbReference type="AlphaFoldDB" id="A0A8J5NB18"/>
<dbReference type="PANTHER" id="PTHR33618:SF1">
    <property type="entry name" value="LARGE RIBOSOMAL SUBUNIT PROTEIN ML53"/>
    <property type="match status" value="1"/>
</dbReference>
<comment type="similarity">
    <text evidence="2">Belongs to the mitochondrion-specific ribosomal protein mL53 family.</text>
</comment>
<keyword evidence="5" id="KW-0496">Mitochondrion</keyword>
<proteinExistence type="inferred from homology"/>
<evidence type="ECO:0000256" key="2">
    <source>
        <dbReference type="ARBA" id="ARBA00005557"/>
    </source>
</evidence>
<keyword evidence="3" id="KW-0809">Transit peptide</keyword>
<dbReference type="InterPro" id="IPR019716">
    <property type="entry name" value="Ribosomal_mL53"/>
</dbReference>
<evidence type="ECO:0000256" key="6">
    <source>
        <dbReference type="ARBA" id="ARBA00023274"/>
    </source>
</evidence>
<evidence type="ECO:0000256" key="3">
    <source>
        <dbReference type="ARBA" id="ARBA00022946"/>
    </source>
</evidence>
<evidence type="ECO:0000256" key="7">
    <source>
        <dbReference type="ARBA" id="ARBA00035180"/>
    </source>
</evidence>
<name>A0A8J5NB18_HOMAM</name>
<comment type="caution">
    <text evidence="9">The sequence shown here is derived from an EMBL/GenBank/DDBJ whole genome shotgun (WGS) entry which is preliminary data.</text>
</comment>
<evidence type="ECO:0000256" key="1">
    <source>
        <dbReference type="ARBA" id="ARBA00004173"/>
    </source>
</evidence>
<keyword evidence="4 9" id="KW-0689">Ribosomal protein</keyword>
<dbReference type="EMBL" id="JAHLQT010003582">
    <property type="protein sequence ID" value="KAG7176229.1"/>
    <property type="molecule type" value="Genomic_DNA"/>
</dbReference>
<keyword evidence="6" id="KW-0687">Ribonucleoprotein</keyword>
<keyword evidence="10" id="KW-1185">Reference proteome</keyword>
<organism evidence="9 10">
    <name type="scientific">Homarus americanus</name>
    <name type="common">American lobster</name>
    <dbReference type="NCBI Taxonomy" id="6706"/>
    <lineage>
        <taxon>Eukaryota</taxon>
        <taxon>Metazoa</taxon>
        <taxon>Ecdysozoa</taxon>
        <taxon>Arthropoda</taxon>
        <taxon>Crustacea</taxon>
        <taxon>Multicrustacea</taxon>
        <taxon>Malacostraca</taxon>
        <taxon>Eumalacostraca</taxon>
        <taxon>Eucarida</taxon>
        <taxon>Decapoda</taxon>
        <taxon>Pleocyemata</taxon>
        <taxon>Astacidea</taxon>
        <taxon>Nephropoidea</taxon>
        <taxon>Nephropidae</taxon>
        <taxon>Homarus</taxon>
    </lineage>
</organism>
<protein>
    <recommendedName>
        <fullName evidence="7">Large ribosomal subunit protein mL53</fullName>
    </recommendedName>
    <alternativeName>
        <fullName evidence="8">39S ribosomal protein L53, mitochondrial</fullName>
    </alternativeName>
</protein>
<dbReference type="Proteomes" id="UP000747542">
    <property type="component" value="Unassembled WGS sequence"/>
</dbReference>
<dbReference type="OrthoDB" id="6618793at2759"/>
<comment type="subcellular location">
    <subcellularLocation>
        <location evidence="1">Mitochondrion</location>
    </subcellularLocation>
</comment>
<evidence type="ECO:0000313" key="9">
    <source>
        <dbReference type="EMBL" id="KAG7176229.1"/>
    </source>
</evidence>
<evidence type="ECO:0000256" key="8">
    <source>
        <dbReference type="ARBA" id="ARBA00042721"/>
    </source>
</evidence>
<accession>A0A8J5NB18</accession>
<reference evidence="9" key="1">
    <citation type="journal article" date="2021" name="Sci. Adv.">
        <title>The American lobster genome reveals insights on longevity, neural, and immune adaptations.</title>
        <authorList>
            <person name="Polinski J.M."/>
            <person name="Zimin A.V."/>
            <person name="Clark K.F."/>
            <person name="Kohn A.B."/>
            <person name="Sadowski N."/>
            <person name="Timp W."/>
            <person name="Ptitsyn A."/>
            <person name="Khanna P."/>
            <person name="Romanova D.Y."/>
            <person name="Williams P."/>
            <person name="Greenwood S.J."/>
            <person name="Moroz L.L."/>
            <person name="Walt D.R."/>
            <person name="Bodnar A.G."/>
        </authorList>
    </citation>
    <scope>NUCLEOTIDE SEQUENCE</scope>
    <source>
        <strain evidence="9">GMGI-L3</strain>
    </source>
</reference>
<dbReference type="InterPro" id="IPR052473">
    <property type="entry name" value="mtLSU_mL53"/>
</dbReference>
<dbReference type="PANTHER" id="PTHR33618">
    <property type="entry name" value="39S RIBOSOMAL PROTEIN L53, MITOCHONDRIAL"/>
    <property type="match status" value="1"/>
</dbReference>